<dbReference type="GO" id="GO:0008652">
    <property type="term" value="P:amino acid biosynthetic process"/>
    <property type="evidence" value="ECO:0007669"/>
    <property type="project" value="UniProtKB-KW"/>
</dbReference>
<feature type="binding site" evidence="7">
    <location>
        <position position="116"/>
    </location>
    <ligand>
        <name>ATP</name>
        <dbReference type="ChEBI" id="CHEBI:30616"/>
    </ligand>
</feature>
<dbReference type="CDD" id="cd00464">
    <property type="entry name" value="SK"/>
    <property type="match status" value="1"/>
</dbReference>
<dbReference type="GO" id="GO:0004765">
    <property type="term" value="F:shikimate kinase activity"/>
    <property type="evidence" value="ECO:0007669"/>
    <property type="project" value="UniProtKB-UniRule"/>
</dbReference>
<dbReference type="GO" id="GO:0009423">
    <property type="term" value="P:chorismate biosynthetic process"/>
    <property type="evidence" value="ECO:0007669"/>
    <property type="project" value="UniProtKB-UniRule"/>
</dbReference>
<feature type="binding site" evidence="7">
    <location>
        <begin position="10"/>
        <end position="15"/>
    </location>
    <ligand>
        <name>ATP</name>
        <dbReference type="ChEBI" id="CHEBI:30616"/>
    </ligand>
</feature>
<protein>
    <recommendedName>
        <fullName evidence="7">Shikimate kinase</fullName>
        <shortName evidence="7">SK</shortName>
        <ecNumber evidence="7">2.7.1.71</ecNumber>
    </recommendedName>
</protein>
<feature type="binding site" evidence="7">
    <location>
        <position position="32"/>
    </location>
    <ligand>
        <name>substrate</name>
    </ligand>
</feature>
<dbReference type="InterPro" id="IPR000623">
    <property type="entry name" value="Shikimate_kinase/TSH1"/>
</dbReference>
<dbReference type="PANTHER" id="PTHR21087:SF16">
    <property type="entry name" value="SHIKIMATE KINASE 1, CHLOROPLASTIC"/>
    <property type="match status" value="1"/>
</dbReference>
<dbReference type="GO" id="GO:0005524">
    <property type="term" value="F:ATP binding"/>
    <property type="evidence" value="ECO:0007669"/>
    <property type="project" value="UniProtKB-UniRule"/>
</dbReference>
<dbReference type="PANTHER" id="PTHR21087">
    <property type="entry name" value="SHIKIMATE KINASE"/>
    <property type="match status" value="1"/>
</dbReference>
<feature type="binding site" evidence="7">
    <location>
        <position position="14"/>
    </location>
    <ligand>
        <name>Mg(2+)</name>
        <dbReference type="ChEBI" id="CHEBI:18420"/>
    </ligand>
</feature>
<dbReference type="EMBL" id="ATBP01001035">
    <property type="protein sequence ID" value="ETR68206.1"/>
    <property type="molecule type" value="Genomic_DNA"/>
</dbReference>
<dbReference type="Gene3D" id="3.40.50.300">
    <property type="entry name" value="P-loop containing nucleotide triphosphate hydrolases"/>
    <property type="match status" value="1"/>
</dbReference>
<keyword evidence="2 7" id="KW-0808">Transferase</keyword>
<keyword evidence="7" id="KW-0479">Metal-binding</keyword>
<feature type="binding site" evidence="7">
    <location>
        <position position="136"/>
    </location>
    <ligand>
        <name>substrate</name>
    </ligand>
</feature>
<dbReference type="GO" id="GO:0000287">
    <property type="term" value="F:magnesium ion binding"/>
    <property type="evidence" value="ECO:0007669"/>
    <property type="project" value="UniProtKB-UniRule"/>
</dbReference>
<comment type="caution">
    <text evidence="7">Lacks conserved residue(s) required for the propagation of feature annotation.</text>
</comment>
<comment type="caution">
    <text evidence="8">The sequence shown here is derived from an EMBL/GenBank/DDBJ whole genome shotgun (WGS) entry which is preliminary data.</text>
</comment>
<evidence type="ECO:0000256" key="2">
    <source>
        <dbReference type="ARBA" id="ARBA00022679"/>
    </source>
</evidence>
<dbReference type="UniPathway" id="UPA00053">
    <property type="reaction ID" value="UER00088"/>
</dbReference>
<comment type="similarity">
    <text evidence="7">Belongs to the shikimate kinase family.</text>
</comment>
<dbReference type="Proteomes" id="UP000189670">
    <property type="component" value="Unassembled WGS sequence"/>
</dbReference>
<proteinExistence type="inferred from homology"/>
<dbReference type="GO" id="GO:0005829">
    <property type="term" value="C:cytosol"/>
    <property type="evidence" value="ECO:0007669"/>
    <property type="project" value="TreeGrafter"/>
</dbReference>
<dbReference type="HAMAP" id="MF_00109">
    <property type="entry name" value="Shikimate_kinase"/>
    <property type="match status" value="1"/>
</dbReference>
<evidence type="ECO:0000256" key="7">
    <source>
        <dbReference type="HAMAP-Rule" id="MF_00109"/>
    </source>
</evidence>
<evidence type="ECO:0000256" key="6">
    <source>
        <dbReference type="ARBA" id="ARBA00023141"/>
    </source>
</evidence>
<keyword evidence="6 7" id="KW-0057">Aromatic amino acid biosynthesis</keyword>
<accession>A0A1V1P0B0</accession>
<organism evidence="8 9">
    <name type="scientific">Candidatus Magnetoglobus multicellularis str. Araruama</name>
    <dbReference type="NCBI Taxonomy" id="890399"/>
    <lineage>
        <taxon>Bacteria</taxon>
        <taxon>Pseudomonadati</taxon>
        <taxon>Thermodesulfobacteriota</taxon>
        <taxon>Desulfobacteria</taxon>
        <taxon>Desulfobacterales</taxon>
        <taxon>Desulfobacteraceae</taxon>
        <taxon>Candidatus Magnetoglobus</taxon>
    </lineage>
</organism>
<dbReference type="InterPro" id="IPR031322">
    <property type="entry name" value="Shikimate/glucono_kinase"/>
</dbReference>
<dbReference type="InterPro" id="IPR027417">
    <property type="entry name" value="P-loop_NTPase"/>
</dbReference>
<comment type="cofactor">
    <cofactor evidence="7">
        <name>Mg(2+)</name>
        <dbReference type="ChEBI" id="CHEBI:18420"/>
    </cofactor>
    <text evidence="7">Binds 1 Mg(2+) ion per subunit.</text>
</comment>
<evidence type="ECO:0000256" key="1">
    <source>
        <dbReference type="ARBA" id="ARBA00022605"/>
    </source>
</evidence>
<keyword evidence="4 7" id="KW-0418">Kinase</keyword>
<reference evidence="9" key="1">
    <citation type="submission" date="2012-11" db="EMBL/GenBank/DDBJ databases">
        <authorList>
            <person name="Lucero-Rivera Y.E."/>
            <person name="Tovar-Ramirez D."/>
        </authorList>
    </citation>
    <scope>NUCLEOTIDE SEQUENCE [LARGE SCALE GENOMIC DNA]</scope>
    <source>
        <strain evidence="9">Araruama</strain>
    </source>
</reference>
<keyword evidence="5 7" id="KW-0067">ATP-binding</keyword>
<evidence type="ECO:0000256" key="5">
    <source>
        <dbReference type="ARBA" id="ARBA00022840"/>
    </source>
</evidence>
<feature type="binding site" evidence="7">
    <location>
        <position position="56"/>
    </location>
    <ligand>
        <name>substrate</name>
    </ligand>
</feature>
<gene>
    <name evidence="8" type="primary">aroL</name>
    <name evidence="7" type="synonym">aroK</name>
    <name evidence="8" type="ORF">OMM_04696</name>
</gene>
<comment type="subcellular location">
    <subcellularLocation>
        <location evidence="7">Cytoplasm</location>
    </subcellularLocation>
</comment>
<evidence type="ECO:0000256" key="4">
    <source>
        <dbReference type="ARBA" id="ARBA00022777"/>
    </source>
</evidence>
<keyword evidence="3 7" id="KW-0547">Nucleotide-binding</keyword>
<evidence type="ECO:0000313" key="8">
    <source>
        <dbReference type="EMBL" id="ETR68206.1"/>
    </source>
</evidence>
<name>A0A1V1P0B0_9BACT</name>
<sequence>MNISLIGYRGTGKSVVAEILSNRLQMKSIGMDARIVEKAGKSIPDIVDSQGWTAFRDMESDVVRELTALDNIIIDTGGGVIERSENINTMKANACIFWLKASTQTIVSRIQGDTERPSLTGEKSFTDEVDEVLKRRTPIYASAAQYEIDTEHLSPEQVADKIIEIWKTV</sequence>
<comment type="subunit">
    <text evidence="7">Monomer.</text>
</comment>
<dbReference type="GO" id="GO:0009073">
    <property type="term" value="P:aromatic amino acid family biosynthetic process"/>
    <property type="evidence" value="ECO:0007669"/>
    <property type="project" value="UniProtKB-KW"/>
</dbReference>
<keyword evidence="7" id="KW-0963">Cytoplasm</keyword>
<comment type="function">
    <text evidence="7">Catalyzes the specific phosphorylation of the 3-hydroxyl group of shikimic acid using ATP as a cosubstrate.</text>
</comment>
<keyword evidence="7" id="KW-0460">Magnesium</keyword>
<dbReference type="AlphaFoldDB" id="A0A1V1P0B0"/>
<evidence type="ECO:0000313" key="9">
    <source>
        <dbReference type="Proteomes" id="UP000189670"/>
    </source>
</evidence>
<feature type="binding site" evidence="7">
    <location>
        <position position="78"/>
    </location>
    <ligand>
        <name>substrate</name>
    </ligand>
</feature>
<evidence type="ECO:0000256" key="3">
    <source>
        <dbReference type="ARBA" id="ARBA00022741"/>
    </source>
</evidence>
<keyword evidence="1 7" id="KW-0028">Amino-acid biosynthesis</keyword>
<comment type="catalytic activity">
    <reaction evidence="7">
        <text>shikimate + ATP = 3-phosphoshikimate + ADP + H(+)</text>
        <dbReference type="Rhea" id="RHEA:13121"/>
        <dbReference type="ChEBI" id="CHEBI:15378"/>
        <dbReference type="ChEBI" id="CHEBI:30616"/>
        <dbReference type="ChEBI" id="CHEBI:36208"/>
        <dbReference type="ChEBI" id="CHEBI:145989"/>
        <dbReference type="ChEBI" id="CHEBI:456216"/>
        <dbReference type="EC" id="2.7.1.71"/>
    </reaction>
</comment>
<dbReference type="SUPFAM" id="SSF52540">
    <property type="entry name" value="P-loop containing nucleoside triphosphate hydrolases"/>
    <property type="match status" value="1"/>
</dbReference>
<comment type="pathway">
    <text evidence="7">Metabolic intermediate biosynthesis; chorismate biosynthesis; chorismate from D-erythrose 4-phosphate and phosphoenolpyruvate: step 5/7.</text>
</comment>
<dbReference type="Pfam" id="PF01202">
    <property type="entry name" value="SKI"/>
    <property type="match status" value="1"/>
</dbReference>
<dbReference type="EC" id="2.7.1.71" evidence="7"/>
<dbReference type="PRINTS" id="PR01100">
    <property type="entry name" value="SHIKIMTKNASE"/>
</dbReference>